<evidence type="ECO:0000256" key="1">
    <source>
        <dbReference type="SAM" id="SignalP"/>
    </source>
</evidence>
<evidence type="ECO:0000313" key="2">
    <source>
        <dbReference type="EMBL" id="BAU77549.1"/>
    </source>
</evidence>
<proteinExistence type="predicted"/>
<dbReference type="EMBL" id="AP017380">
    <property type="protein sequence ID" value="BAU77549.1"/>
    <property type="molecule type" value="Genomic_DNA"/>
</dbReference>
<keyword evidence="1" id="KW-0732">Signal</keyword>
<feature type="chain" id="PRO_5007513273" description="Secreted protein" evidence="1">
    <location>
        <begin position="23"/>
        <end position="84"/>
    </location>
</feature>
<sequence length="84" mass="9155">MLSTRSLRAVNAAASFLMTAIALHLLSKQYGQAPVVTGESWARWAAQTRKTGPTEANFTRRVLEPKGAFFRITAGTEPSTAKYP</sequence>
<protein>
    <recommendedName>
        <fullName evidence="3">Secreted protein</fullName>
    </recommendedName>
</protein>
<dbReference type="AlphaFoldDB" id="A0A143SZR9"/>
<organism evidence="2">
    <name type="scientific">Streptomyces avermitilis (strain ATCC 31267 / DSM 46492 / JCM 5070 / NBRC 14893 / NCIMB 12804 / NRRL 8165 / MA-4680)</name>
    <dbReference type="NCBI Taxonomy" id="227882"/>
    <lineage>
        <taxon>Bacteria</taxon>
        <taxon>Bacillati</taxon>
        <taxon>Actinomycetota</taxon>
        <taxon>Actinomycetes</taxon>
        <taxon>Kitasatosporales</taxon>
        <taxon>Streptomycetaceae</taxon>
        <taxon>Streptomyces</taxon>
    </lineage>
</organism>
<keyword evidence="2" id="KW-0614">Plasmid</keyword>
<gene>
    <name evidence="2" type="ORF">SAVERM_2p105</name>
</gene>
<geneLocation type="plasmid" evidence="2">
    <name>SAP2</name>
</geneLocation>
<evidence type="ECO:0008006" key="3">
    <source>
        <dbReference type="Google" id="ProtNLM"/>
    </source>
</evidence>
<reference evidence="2" key="1">
    <citation type="submission" date="2016-03" db="EMBL/GenBank/DDBJ databases">
        <title>Complete sequence of the second linear plasmid SAP2 of Streptomyces avermitilis.</title>
        <authorList>
            <person name="Ikeda H."/>
        </authorList>
    </citation>
    <scope>NUCLEOTIDE SEQUENCE</scope>
    <source>
        <strain evidence="2">MA-4680</strain>
        <plasmid evidence="2">SAP2</plasmid>
    </source>
</reference>
<accession>A0A143SZR9</accession>
<feature type="signal peptide" evidence="1">
    <location>
        <begin position="1"/>
        <end position="22"/>
    </location>
</feature>
<name>A0A143SZR9_STRAW</name>